<dbReference type="SMART" id="SM00530">
    <property type="entry name" value="HTH_XRE"/>
    <property type="match status" value="1"/>
</dbReference>
<dbReference type="GO" id="GO:0003700">
    <property type="term" value="F:DNA-binding transcription factor activity"/>
    <property type="evidence" value="ECO:0007669"/>
    <property type="project" value="TreeGrafter"/>
</dbReference>
<dbReference type="KEGG" id="sbae:DSM104329_05541"/>
<evidence type="ECO:0000256" key="1">
    <source>
        <dbReference type="ARBA" id="ARBA00023125"/>
    </source>
</evidence>
<dbReference type="Proteomes" id="UP001162834">
    <property type="component" value="Chromosome"/>
</dbReference>
<dbReference type="AlphaFoldDB" id="A0A9E6Y320"/>
<proteinExistence type="predicted"/>
<dbReference type="InterPro" id="IPR001387">
    <property type="entry name" value="Cro/C1-type_HTH"/>
</dbReference>
<evidence type="ECO:0000313" key="4">
    <source>
        <dbReference type="Proteomes" id="UP001162834"/>
    </source>
</evidence>
<dbReference type="SUPFAM" id="SSF51182">
    <property type="entry name" value="RmlC-like cupins"/>
    <property type="match status" value="1"/>
</dbReference>
<protein>
    <submittedName>
        <fullName evidence="3">HTH-type transcriptional regulator PuuR</fullName>
    </submittedName>
</protein>
<dbReference type="EMBL" id="CP087164">
    <property type="protein sequence ID" value="UGS39109.1"/>
    <property type="molecule type" value="Genomic_DNA"/>
</dbReference>
<accession>A0A9E6Y320</accession>
<dbReference type="PANTHER" id="PTHR46797">
    <property type="entry name" value="HTH-TYPE TRANSCRIPTIONAL REGULATOR"/>
    <property type="match status" value="1"/>
</dbReference>
<evidence type="ECO:0000313" key="3">
    <source>
        <dbReference type="EMBL" id="UGS39109.1"/>
    </source>
</evidence>
<dbReference type="Pfam" id="PF01381">
    <property type="entry name" value="HTH_3"/>
    <property type="match status" value="1"/>
</dbReference>
<reference evidence="3" key="1">
    <citation type="journal article" date="2022" name="Int. J. Syst. Evol. Microbiol.">
        <title>Pseudomonas aegrilactucae sp. nov. and Pseudomonas morbosilactucae sp. nov., pathogens causing bacterial rot of lettuce in Japan.</title>
        <authorList>
            <person name="Sawada H."/>
            <person name="Fujikawa T."/>
            <person name="Satou M."/>
        </authorList>
    </citation>
    <scope>NUCLEOTIDE SEQUENCE</scope>
    <source>
        <strain evidence="3">0166_1</strain>
    </source>
</reference>
<dbReference type="SUPFAM" id="SSF47413">
    <property type="entry name" value="lambda repressor-like DNA-binding domains"/>
    <property type="match status" value="1"/>
</dbReference>
<dbReference type="CDD" id="cd02209">
    <property type="entry name" value="cupin_XRE_C"/>
    <property type="match status" value="1"/>
</dbReference>
<dbReference type="PROSITE" id="PS50943">
    <property type="entry name" value="HTH_CROC1"/>
    <property type="match status" value="1"/>
</dbReference>
<dbReference type="Gene3D" id="1.10.260.40">
    <property type="entry name" value="lambda repressor-like DNA-binding domains"/>
    <property type="match status" value="1"/>
</dbReference>
<dbReference type="GO" id="GO:0005829">
    <property type="term" value="C:cytosol"/>
    <property type="evidence" value="ECO:0007669"/>
    <property type="project" value="TreeGrafter"/>
</dbReference>
<keyword evidence="1" id="KW-0238">DNA-binding</keyword>
<dbReference type="Gene3D" id="2.60.120.10">
    <property type="entry name" value="Jelly Rolls"/>
    <property type="match status" value="1"/>
</dbReference>
<dbReference type="CDD" id="cd00093">
    <property type="entry name" value="HTH_XRE"/>
    <property type="match status" value="1"/>
</dbReference>
<dbReference type="PANTHER" id="PTHR46797:SF1">
    <property type="entry name" value="METHYLPHOSPHONATE SYNTHASE"/>
    <property type="match status" value="1"/>
</dbReference>
<dbReference type="InterPro" id="IPR014710">
    <property type="entry name" value="RmlC-like_jellyroll"/>
</dbReference>
<feature type="domain" description="HTH cro/C1-type" evidence="2">
    <location>
        <begin position="30"/>
        <end position="81"/>
    </location>
</feature>
<dbReference type="Pfam" id="PF07883">
    <property type="entry name" value="Cupin_2"/>
    <property type="match status" value="1"/>
</dbReference>
<evidence type="ECO:0000259" key="2">
    <source>
        <dbReference type="PROSITE" id="PS50943"/>
    </source>
</evidence>
<keyword evidence="4" id="KW-1185">Reference proteome</keyword>
<dbReference type="GO" id="GO:0003677">
    <property type="term" value="F:DNA binding"/>
    <property type="evidence" value="ECO:0007669"/>
    <property type="project" value="UniProtKB-KW"/>
</dbReference>
<organism evidence="3 4">
    <name type="scientific">Capillimicrobium parvum</name>
    <dbReference type="NCBI Taxonomy" id="2884022"/>
    <lineage>
        <taxon>Bacteria</taxon>
        <taxon>Bacillati</taxon>
        <taxon>Actinomycetota</taxon>
        <taxon>Thermoleophilia</taxon>
        <taxon>Solirubrobacterales</taxon>
        <taxon>Capillimicrobiaceae</taxon>
        <taxon>Capillimicrobium</taxon>
    </lineage>
</organism>
<sequence>MATEDEAVQEPEAVAPNGAVVDVGAIVGLLRRKRGMSLDELATRSDLSPSFISAVERGKSDIALGRLARIAAVFGLDVASLLTYSSNTSRPRFLSSDDRTPVDRGEGVDYRRLRLPGVDFELITVTFEPRTAFRDALAHDGIDIVYVPVGSVVLDFDGVDYVMNAGDSGVWSGRTPHAFRNDTDSPAQLVAVVTDTVWDL</sequence>
<dbReference type="InterPro" id="IPR050807">
    <property type="entry name" value="TransReg_Diox_bact_type"/>
</dbReference>
<gene>
    <name evidence="3" type="primary">puuR_2</name>
    <name evidence="3" type="ORF">DSM104329_05541</name>
</gene>
<name>A0A9E6Y320_9ACTN</name>
<dbReference type="InterPro" id="IPR010982">
    <property type="entry name" value="Lambda_DNA-bd_dom_sf"/>
</dbReference>
<dbReference type="InterPro" id="IPR013096">
    <property type="entry name" value="Cupin_2"/>
</dbReference>
<dbReference type="InterPro" id="IPR011051">
    <property type="entry name" value="RmlC_Cupin_sf"/>
</dbReference>